<keyword evidence="4" id="KW-0547">Nucleotide-binding</keyword>
<accession>A0A928VPV8</accession>
<evidence type="ECO:0000256" key="6">
    <source>
        <dbReference type="ARBA" id="ARBA00022840"/>
    </source>
</evidence>
<sequence length="494" mass="54295">MNRLLDNRYRILNSLAEGGFGTTFLAEDTRTPSQRRCVVKQLKPVAASSGLQDVIKQRFTREAAVLEELGHDNRQIPLLYAYFEESNEYYLVQEYVQGETLTQHVQRHGRWSEGDVQHLLHQMLPVLAYIHDRGIIHRDIKPDNLILRQKDGVPVLIDFGAVKEAMNSTVSAAGQSPKSMVIGTAGFMAPEQAVGRPMFSSDLYAFGLTVIYCLTGKLPHELDSNPTTGEIYWQRSAPSLSSTLASVLTQAISPNPHGRFSTAQAMLKALEQSSVASPVIGAVPPPVAPMTAAPTTIESMPTQVASPGNEVPPPPPAVPLPVGPAPETAVPAVAPPSKRSSRWPMVAAWLAAVLAISGIAFAVTTQVRLPRWLNIRSPQPEKITQLPPGVAGGTVNQFYQHLSNRSWDAAKSLAAASLAQQFDPTFFEQFQRISVENLQYTAKTNDRVNLVGENTYFYPDGTTQREERTYVVQLIDGQPRIVASKFVRILRSRR</sequence>
<dbReference type="PANTHER" id="PTHR24363">
    <property type="entry name" value="SERINE/THREONINE PROTEIN KINASE"/>
    <property type="match status" value="1"/>
</dbReference>
<evidence type="ECO:0000313" key="11">
    <source>
        <dbReference type="EMBL" id="MBE9032496.1"/>
    </source>
</evidence>
<evidence type="ECO:0000256" key="3">
    <source>
        <dbReference type="ARBA" id="ARBA00022679"/>
    </source>
</evidence>
<dbReference type="SMART" id="SM00220">
    <property type="entry name" value="S_TKc"/>
    <property type="match status" value="1"/>
</dbReference>
<proteinExistence type="predicted"/>
<evidence type="ECO:0000256" key="2">
    <source>
        <dbReference type="ARBA" id="ARBA00022527"/>
    </source>
</evidence>
<evidence type="ECO:0000256" key="7">
    <source>
        <dbReference type="ARBA" id="ARBA00047899"/>
    </source>
</evidence>
<dbReference type="InterPro" id="IPR008271">
    <property type="entry name" value="Ser/Thr_kinase_AS"/>
</dbReference>
<dbReference type="SUPFAM" id="SSF56112">
    <property type="entry name" value="Protein kinase-like (PK-like)"/>
    <property type="match status" value="1"/>
</dbReference>
<dbReference type="PROSITE" id="PS50011">
    <property type="entry name" value="PROTEIN_KINASE_DOM"/>
    <property type="match status" value="1"/>
</dbReference>
<keyword evidence="9" id="KW-0472">Membrane</keyword>
<keyword evidence="9" id="KW-1133">Transmembrane helix</keyword>
<dbReference type="GO" id="GO:0004674">
    <property type="term" value="F:protein serine/threonine kinase activity"/>
    <property type="evidence" value="ECO:0007669"/>
    <property type="project" value="UniProtKB-KW"/>
</dbReference>
<comment type="catalytic activity">
    <reaction evidence="7">
        <text>L-threonyl-[protein] + ATP = O-phospho-L-threonyl-[protein] + ADP + H(+)</text>
        <dbReference type="Rhea" id="RHEA:46608"/>
        <dbReference type="Rhea" id="RHEA-COMP:11060"/>
        <dbReference type="Rhea" id="RHEA-COMP:11605"/>
        <dbReference type="ChEBI" id="CHEBI:15378"/>
        <dbReference type="ChEBI" id="CHEBI:30013"/>
        <dbReference type="ChEBI" id="CHEBI:30616"/>
        <dbReference type="ChEBI" id="CHEBI:61977"/>
        <dbReference type="ChEBI" id="CHEBI:456216"/>
        <dbReference type="EC" id="2.7.11.1"/>
    </reaction>
</comment>
<gene>
    <name evidence="11" type="ORF">IQ266_22415</name>
</gene>
<evidence type="ECO:0000256" key="4">
    <source>
        <dbReference type="ARBA" id="ARBA00022741"/>
    </source>
</evidence>
<protein>
    <recommendedName>
        <fullName evidence="1">non-specific serine/threonine protein kinase</fullName>
        <ecNumber evidence="1">2.7.11.1</ecNumber>
    </recommendedName>
</protein>
<dbReference type="Proteomes" id="UP000625316">
    <property type="component" value="Unassembled WGS sequence"/>
</dbReference>
<dbReference type="Pfam" id="PF00069">
    <property type="entry name" value="Pkinase"/>
    <property type="match status" value="1"/>
</dbReference>
<evidence type="ECO:0000256" key="9">
    <source>
        <dbReference type="SAM" id="Phobius"/>
    </source>
</evidence>
<dbReference type="AlphaFoldDB" id="A0A928VPV8"/>
<comment type="caution">
    <text evidence="11">The sequence shown here is derived from an EMBL/GenBank/DDBJ whole genome shotgun (WGS) entry which is preliminary data.</text>
</comment>
<evidence type="ECO:0000256" key="1">
    <source>
        <dbReference type="ARBA" id="ARBA00012513"/>
    </source>
</evidence>
<keyword evidence="9" id="KW-0812">Transmembrane</keyword>
<comment type="catalytic activity">
    <reaction evidence="8">
        <text>L-seryl-[protein] + ATP = O-phospho-L-seryl-[protein] + ADP + H(+)</text>
        <dbReference type="Rhea" id="RHEA:17989"/>
        <dbReference type="Rhea" id="RHEA-COMP:9863"/>
        <dbReference type="Rhea" id="RHEA-COMP:11604"/>
        <dbReference type="ChEBI" id="CHEBI:15378"/>
        <dbReference type="ChEBI" id="CHEBI:29999"/>
        <dbReference type="ChEBI" id="CHEBI:30616"/>
        <dbReference type="ChEBI" id="CHEBI:83421"/>
        <dbReference type="ChEBI" id="CHEBI:456216"/>
        <dbReference type="EC" id="2.7.11.1"/>
    </reaction>
</comment>
<keyword evidence="5 11" id="KW-0418">Kinase</keyword>
<dbReference type="GO" id="GO:0005524">
    <property type="term" value="F:ATP binding"/>
    <property type="evidence" value="ECO:0007669"/>
    <property type="project" value="UniProtKB-KW"/>
</dbReference>
<reference evidence="11" key="1">
    <citation type="submission" date="2020-10" db="EMBL/GenBank/DDBJ databases">
        <authorList>
            <person name="Castelo-Branco R."/>
            <person name="Eusebio N."/>
            <person name="Adriana R."/>
            <person name="Vieira A."/>
            <person name="Brugerolle De Fraissinette N."/>
            <person name="Rezende De Castro R."/>
            <person name="Schneider M.P."/>
            <person name="Vasconcelos V."/>
            <person name="Leao P.N."/>
        </authorList>
    </citation>
    <scope>NUCLEOTIDE SEQUENCE</scope>
    <source>
        <strain evidence="11">LEGE 11480</strain>
    </source>
</reference>
<name>A0A928VPV8_9CYAN</name>
<dbReference type="CDD" id="cd14014">
    <property type="entry name" value="STKc_PknB_like"/>
    <property type="match status" value="1"/>
</dbReference>
<keyword evidence="12" id="KW-1185">Reference proteome</keyword>
<dbReference type="RefSeq" id="WP_264327313.1">
    <property type="nucleotide sequence ID" value="NZ_JADEXQ010000108.1"/>
</dbReference>
<evidence type="ECO:0000256" key="5">
    <source>
        <dbReference type="ARBA" id="ARBA00022777"/>
    </source>
</evidence>
<organism evidence="11 12">
    <name type="scientific">Romeriopsis navalis LEGE 11480</name>
    <dbReference type="NCBI Taxonomy" id="2777977"/>
    <lineage>
        <taxon>Bacteria</taxon>
        <taxon>Bacillati</taxon>
        <taxon>Cyanobacteriota</taxon>
        <taxon>Cyanophyceae</taxon>
        <taxon>Leptolyngbyales</taxon>
        <taxon>Leptolyngbyaceae</taxon>
        <taxon>Romeriopsis</taxon>
        <taxon>Romeriopsis navalis</taxon>
    </lineage>
</organism>
<keyword evidence="3" id="KW-0808">Transferase</keyword>
<evidence type="ECO:0000259" key="10">
    <source>
        <dbReference type="PROSITE" id="PS50011"/>
    </source>
</evidence>
<feature type="transmembrane region" description="Helical" evidence="9">
    <location>
        <begin position="343"/>
        <end position="363"/>
    </location>
</feature>
<keyword evidence="6" id="KW-0067">ATP-binding</keyword>
<dbReference type="EC" id="2.7.11.1" evidence="1"/>
<feature type="domain" description="Protein kinase" evidence="10">
    <location>
        <begin position="9"/>
        <end position="280"/>
    </location>
</feature>
<dbReference type="Gene3D" id="1.10.510.10">
    <property type="entry name" value="Transferase(Phosphotransferase) domain 1"/>
    <property type="match status" value="1"/>
</dbReference>
<dbReference type="InterPro" id="IPR011009">
    <property type="entry name" value="Kinase-like_dom_sf"/>
</dbReference>
<dbReference type="InterPro" id="IPR000719">
    <property type="entry name" value="Prot_kinase_dom"/>
</dbReference>
<keyword evidence="2" id="KW-0723">Serine/threonine-protein kinase</keyword>
<dbReference type="PROSITE" id="PS00108">
    <property type="entry name" value="PROTEIN_KINASE_ST"/>
    <property type="match status" value="1"/>
</dbReference>
<evidence type="ECO:0000313" key="12">
    <source>
        <dbReference type="Proteomes" id="UP000625316"/>
    </source>
</evidence>
<dbReference type="EMBL" id="JADEXQ010000108">
    <property type="protein sequence ID" value="MBE9032496.1"/>
    <property type="molecule type" value="Genomic_DNA"/>
</dbReference>
<evidence type="ECO:0000256" key="8">
    <source>
        <dbReference type="ARBA" id="ARBA00048679"/>
    </source>
</evidence>
<dbReference type="PANTHER" id="PTHR24363:SF0">
    <property type="entry name" value="SERINE_THREONINE KINASE LIKE DOMAIN CONTAINING 1"/>
    <property type="match status" value="1"/>
</dbReference>